<dbReference type="PANTHER" id="PTHR42976:SF1">
    <property type="entry name" value="GH18 DOMAIN-CONTAINING PROTEIN-RELATED"/>
    <property type="match status" value="1"/>
</dbReference>
<organism evidence="1 2">
    <name type="scientific">Aureimonas altamirensis</name>
    <dbReference type="NCBI Taxonomy" id="370622"/>
    <lineage>
        <taxon>Bacteria</taxon>
        <taxon>Pseudomonadati</taxon>
        <taxon>Pseudomonadota</taxon>
        <taxon>Alphaproteobacteria</taxon>
        <taxon>Hyphomicrobiales</taxon>
        <taxon>Aurantimonadaceae</taxon>
        <taxon>Aureimonas</taxon>
    </lineage>
</organism>
<reference evidence="1 2" key="1">
    <citation type="submission" date="2014-09" db="EMBL/GenBank/DDBJ databases">
        <title>Isolation and characterization of Aurantimonas altamirensis ON-56566 from clinical sample following a dog bite.</title>
        <authorList>
            <person name="Eshaghi A."/>
            <person name="Li A."/>
            <person name="Shahinas D."/>
            <person name="Bahn P."/>
            <person name="Kus J.V."/>
            <person name="Patel S.N."/>
        </authorList>
    </citation>
    <scope>NUCLEOTIDE SEQUENCE [LARGE SCALE GENOMIC DNA]</scope>
    <source>
        <strain evidence="1 2">ON-56566</strain>
    </source>
</reference>
<sequence>MTNASKHTVRDVALRDLDNQKNDALHISYTVETSTTGLTAGAFQMLQAAHGTGVKLDVLNILAADYWGSGSGIDMGRTAIDVALDAIQKLDAVGYTDTKVGILVRAGANGGGGTFSIDDAQQIYAFAKENPHISGIGLLNPYQETNYNYSNIFNNL</sequence>
<evidence type="ECO:0000313" key="1">
    <source>
        <dbReference type="EMBL" id="KHJ54764.1"/>
    </source>
</evidence>
<dbReference type="PANTHER" id="PTHR42976">
    <property type="entry name" value="BIFUNCTIONAL CHITINASE/LYSOZYME-RELATED"/>
    <property type="match status" value="1"/>
</dbReference>
<comment type="caution">
    <text evidence="1">The sequence shown here is derived from an EMBL/GenBank/DDBJ whole genome shotgun (WGS) entry which is preliminary data.</text>
</comment>
<dbReference type="STRING" id="370622.LA66_09295"/>
<dbReference type="InterPro" id="IPR052750">
    <property type="entry name" value="GH18_Chitinase"/>
</dbReference>
<dbReference type="RefSeq" id="WP_039191711.1">
    <property type="nucleotide sequence ID" value="NZ_JRFJ01000002.1"/>
</dbReference>
<dbReference type="EMBL" id="JRFJ01000002">
    <property type="protein sequence ID" value="KHJ54764.1"/>
    <property type="molecule type" value="Genomic_DNA"/>
</dbReference>
<proteinExistence type="predicted"/>
<dbReference type="Gene3D" id="3.20.20.80">
    <property type="entry name" value="Glycosidases"/>
    <property type="match status" value="1"/>
</dbReference>
<dbReference type="Proteomes" id="UP000030826">
    <property type="component" value="Unassembled WGS sequence"/>
</dbReference>
<protein>
    <submittedName>
        <fullName evidence="1">Uncharacterized protein</fullName>
    </submittedName>
</protein>
<name>A0A0B1Q2Y5_9HYPH</name>
<dbReference type="AlphaFoldDB" id="A0A0B1Q2Y5"/>
<dbReference type="OrthoDB" id="6018988at2"/>
<gene>
    <name evidence="1" type="ORF">LA66_09295</name>
</gene>
<evidence type="ECO:0000313" key="2">
    <source>
        <dbReference type="Proteomes" id="UP000030826"/>
    </source>
</evidence>
<accession>A0A0B1Q2Y5</accession>